<feature type="transmembrane region" description="Helical" evidence="1">
    <location>
        <begin position="38"/>
        <end position="58"/>
    </location>
</feature>
<keyword evidence="3" id="KW-1185">Reference proteome</keyword>
<keyword evidence="1" id="KW-1133">Transmembrane helix</keyword>
<name>A0A7K1GEZ4_9FLAO</name>
<evidence type="ECO:0000313" key="2">
    <source>
        <dbReference type="EMBL" id="MTE26459.1"/>
    </source>
</evidence>
<keyword evidence="1" id="KW-0472">Membrane</keyword>
<dbReference type="Pfam" id="PF04143">
    <property type="entry name" value="Sulf_transp"/>
    <property type="match status" value="1"/>
</dbReference>
<proteinExistence type="predicted"/>
<organism evidence="2 3">
    <name type="scientific">Winogradskyella ouciana</name>
    <dbReference type="NCBI Taxonomy" id="2608631"/>
    <lineage>
        <taxon>Bacteria</taxon>
        <taxon>Pseudomonadati</taxon>
        <taxon>Bacteroidota</taxon>
        <taxon>Flavobacteriia</taxon>
        <taxon>Flavobacteriales</taxon>
        <taxon>Flavobacteriaceae</taxon>
        <taxon>Winogradskyella</taxon>
    </lineage>
</organism>
<dbReference type="Proteomes" id="UP000447545">
    <property type="component" value="Unassembled WGS sequence"/>
</dbReference>
<keyword evidence="1" id="KW-0812">Transmembrane</keyword>
<dbReference type="EMBL" id="WJYA01000004">
    <property type="protein sequence ID" value="MTE26459.1"/>
    <property type="molecule type" value="Genomic_DNA"/>
</dbReference>
<protein>
    <submittedName>
        <fullName evidence="2">YeeE/YedE family protein</fullName>
    </submittedName>
</protein>
<evidence type="ECO:0000256" key="1">
    <source>
        <dbReference type="SAM" id="Phobius"/>
    </source>
</evidence>
<comment type="caution">
    <text evidence="2">The sequence shown here is derived from an EMBL/GenBank/DDBJ whole genome shotgun (WGS) entry which is preliminary data.</text>
</comment>
<feature type="transmembrane region" description="Helical" evidence="1">
    <location>
        <begin position="79"/>
        <end position="98"/>
    </location>
</feature>
<dbReference type="RefSeq" id="WP_155088281.1">
    <property type="nucleotide sequence ID" value="NZ_WJYA01000004.1"/>
</dbReference>
<dbReference type="InterPro" id="IPR007272">
    <property type="entry name" value="Sulf_transp_TsuA/YedE"/>
</dbReference>
<dbReference type="AlphaFoldDB" id="A0A7K1GEZ4"/>
<feature type="transmembrane region" description="Helical" evidence="1">
    <location>
        <begin position="104"/>
        <end position="131"/>
    </location>
</feature>
<reference evidence="2 3" key="1">
    <citation type="submission" date="2019-11" db="EMBL/GenBank/DDBJ databases">
        <title>Winogradskyella ouciana sp. nov., isolated from the hadal seawater of the Mariana Trench.</title>
        <authorList>
            <person name="Liu R."/>
        </authorList>
    </citation>
    <scope>NUCLEOTIDE SEQUENCE [LARGE SCALE GENOMIC DNA]</scope>
    <source>
        <strain evidence="2 3">ZXX205</strain>
    </source>
</reference>
<gene>
    <name evidence="2" type="ORF">F1003_05875</name>
</gene>
<evidence type="ECO:0000313" key="3">
    <source>
        <dbReference type="Proteomes" id="UP000447545"/>
    </source>
</evidence>
<accession>A0A7K1GEZ4</accession>
<sequence>MKNIVYIIIGILFGIIMYKSEAASWFRIYEMFQFGSFHMYGLMGSAVLLGILGVQVIKKNNLKPLDDSDMSLEPKDKSVTRYLVGGIIFGLGWALAGVCPGPMYVLAGAGYVSVLIVILGALLGTLIYGVLRKKLPH</sequence>